<dbReference type="AlphaFoldDB" id="A0A2U1MIT0"/>
<protein>
    <submittedName>
        <fullName evidence="1">Uncharacterized protein</fullName>
    </submittedName>
</protein>
<reference evidence="1 2" key="1">
    <citation type="journal article" date="2018" name="Mol. Plant">
        <title>The genome of Artemisia annua provides insight into the evolution of Asteraceae family and artemisinin biosynthesis.</title>
        <authorList>
            <person name="Shen Q."/>
            <person name="Zhang L."/>
            <person name="Liao Z."/>
            <person name="Wang S."/>
            <person name="Yan T."/>
            <person name="Shi P."/>
            <person name="Liu M."/>
            <person name="Fu X."/>
            <person name="Pan Q."/>
            <person name="Wang Y."/>
            <person name="Lv Z."/>
            <person name="Lu X."/>
            <person name="Zhang F."/>
            <person name="Jiang W."/>
            <person name="Ma Y."/>
            <person name="Chen M."/>
            <person name="Hao X."/>
            <person name="Li L."/>
            <person name="Tang Y."/>
            <person name="Lv G."/>
            <person name="Zhou Y."/>
            <person name="Sun X."/>
            <person name="Brodelius P.E."/>
            <person name="Rose J.K.C."/>
            <person name="Tang K."/>
        </authorList>
    </citation>
    <scope>NUCLEOTIDE SEQUENCE [LARGE SCALE GENOMIC DNA]</scope>
    <source>
        <strain evidence="2">cv. Huhao1</strain>
        <tissue evidence="1">Leaf</tissue>
    </source>
</reference>
<organism evidence="1 2">
    <name type="scientific">Artemisia annua</name>
    <name type="common">Sweet wormwood</name>
    <dbReference type="NCBI Taxonomy" id="35608"/>
    <lineage>
        <taxon>Eukaryota</taxon>
        <taxon>Viridiplantae</taxon>
        <taxon>Streptophyta</taxon>
        <taxon>Embryophyta</taxon>
        <taxon>Tracheophyta</taxon>
        <taxon>Spermatophyta</taxon>
        <taxon>Magnoliopsida</taxon>
        <taxon>eudicotyledons</taxon>
        <taxon>Gunneridae</taxon>
        <taxon>Pentapetalae</taxon>
        <taxon>asterids</taxon>
        <taxon>campanulids</taxon>
        <taxon>Asterales</taxon>
        <taxon>Asteraceae</taxon>
        <taxon>Asteroideae</taxon>
        <taxon>Anthemideae</taxon>
        <taxon>Artemisiinae</taxon>
        <taxon>Artemisia</taxon>
    </lineage>
</organism>
<dbReference type="Proteomes" id="UP000245207">
    <property type="component" value="Unassembled WGS sequence"/>
</dbReference>
<accession>A0A2U1MIT0</accession>
<gene>
    <name evidence="1" type="ORF">CTI12_AA375180</name>
</gene>
<comment type="caution">
    <text evidence="1">The sequence shown here is derived from an EMBL/GenBank/DDBJ whole genome shotgun (WGS) entry which is preliminary data.</text>
</comment>
<evidence type="ECO:0000313" key="1">
    <source>
        <dbReference type="EMBL" id="PWA61180.1"/>
    </source>
</evidence>
<keyword evidence="2" id="KW-1185">Reference proteome</keyword>
<dbReference type="OrthoDB" id="419711at2759"/>
<proteinExistence type="predicted"/>
<sequence length="197" mass="21730">MATGTRCRILYEDESWRSPFRAMHPAWLLAYSVKIESLSQRPSMICCADLASSLSIYGCYQYWNEVGDNNINHVDLDIEQGTLEDPLIEDGLASQRMPMNPRNHGKVHVQRTAGSVGLMDSDSFPVLSVNCTSENPATIRDFIEKGNAALVSVGIVRDAVVGIELVLELFSIRDALEVDDKNLDALGMLGDLGAKKR</sequence>
<name>A0A2U1MIT0_ARTAN</name>
<dbReference type="STRING" id="35608.A0A2U1MIT0"/>
<evidence type="ECO:0000313" key="2">
    <source>
        <dbReference type="Proteomes" id="UP000245207"/>
    </source>
</evidence>
<dbReference type="EMBL" id="PKPP01005163">
    <property type="protein sequence ID" value="PWA61180.1"/>
    <property type="molecule type" value="Genomic_DNA"/>
</dbReference>